<evidence type="ECO:0000256" key="2">
    <source>
        <dbReference type="ARBA" id="ARBA00023125"/>
    </source>
</evidence>
<gene>
    <name evidence="6" type="ORF">Q0590_32880</name>
</gene>
<evidence type="ECO:0000313" key="7">
    <source>
        <dbReference type="Proteomes" id="UP001168528"/>
    </source>
</evidence>
<feature type="domain" description="HTH tetR-type" evidence="5">
    <location>
        <begin position="5"/>
        <end position="65"/>
    </location>
</feature>
<reference evidence="6" key="1">
    <citation type="submission" date="2023-07" db="EMBL/GenBank/DDBJ databases">
        <title>The genome sequence of Rhodocytophaga aerolata KACC 12507.</title>
        <authorList>
            <person name="Zhang X."/>
        </authorList>
    </citation>
    <scope>NUCLEOTIDE SEQUENCE</scope>
    <source>
        <strain evidence="6">KACC 12507</strain>
    </source>
</reference>
<protein>
    <submittedName>
        <fullName evidence="6">TetR/AcrR family transcriptional regulator</fullName>
    </submittedName>
</protein>
<keyword evidence="2 4" id="KW-0238">DNA-binding</keyword>
<dbReference type="PANTHER" id="PTHR47506">
    <property type="entry name" value="TRANSCRIPTIONAL REGULATORY PROTEIN"/>
    <property type="match status" value="1"/>
</dbReference>
<keyword evidence="3" id="KW-0804">Transcription</keyword>
<organism evidence="6 7">
    <name type="scientific">Rhodocytophaga aerolata</name>
    <dbReference type="NCBI Taxonomy" id="455078"/>
    <lineage>
        <taxon>Bacteria</taxon>
        <taxon>Pseudomonadati</taxon>
        <taxon>Bacteroidota</taxon>
        <taxon>Cytophagia</taxon>
        <taxon>Cytophagales</taxon>
        <taxon>Rhodocytophagaceae</taxon>
        <taxon>Rhodocytophaga</taxon>
    </lineage>
</organism>
<name>A0ABT8RG79_9BACT</name>
<dbReference type="Proteomes" id="UP001168528">
    <property type="component" value="Unassembled WGS sequence"/>
</dbReference>
<evidence type="ECO:0000256" key="1">
    <source>
        <dbReference type="ARBA" id="ARBA00023015"/>
    </source>
</evidence>
<sequence>MNKGHTSREQIIWKAYQLFRERGYYNTSMETIGKACGLLKGSIYHYFTSKEHLMEGVLGAVHDSFKRQVFSVAFSPSESAKERLEKMMEATEQAYFQEQGGCIMGQTGGYAAINPSAFTRIIQAFFTEWREAFTHIFSAQYSFEQSKQLSWQAIQEIEGAITLYCIFFDKTFFAATRHRIEGLLV</sequence>
<accession>A0ABT8RG79</accession>
<dbReference type="PRINTS" id="PR00455">
    <property type="entry name" value="HTHTETR"/>
</dbReference>
<keyword evidence="7" id="KW-1185">Reference proteome</keyword>
<feature type="DNA-binding region" description="H-T-H motif" evidence="4">
    <location>
        <begin position="28"/>
        <end position="47"/>
    </location>
</feature>
<evidence type="ECO:0000313" key="6">
    <source>
        <dbReference type="EMBL" id="MDO1451115.1"/>
    </source>
</evidence>
<dbReference type="SUPFAM" id="SSF46689">
    <property type="entry name" value="Homeodomain-like"/>
    <property type="match status" value="1"/>
</dbReference>
<dbReference type="Gene3D" id="1.10.357.10">
    <property type="entry name" value="Tetracycline Repressor, domain 2"/>
    <property type="match status" value="1"/>
</dbReference>
<dbReference type="PANTHER" id="PTHR47506:SF7">
    <property type="entry name" value="TRANSCRIPTIONAL REGULATORY PROTEIN"/>
    <property type="match status" value="1"/>
</dbReference>
<comment type="caution">
    <text evidence="6">The sequence shown here is derived from an EMBL/GenBank/DDBJ whole genome shotgun (WGS) entry which is preliminary data.</text>
</comment>
<evidence type="ECO:0000256" key="4">
    <source>
        <dbReference type="PROSITE-ProRule" id="PRU00335"/>
    </source>
</evidence>
<dbReference type="InterPro" id="IPR009057">
    <property type="entry name" value="Homeodomain-like_sf"/>
</dbReference>
<dbReference type="PROSITE" id="PS50977">
    <property type="entry name" value="HTH_TETR_2"/>
    <property type="match status" value="1"/>
</dbReference>
<dbReference type="SUPFAM" id="SSF48498">
    <property type="entry name" value="Tetracyclin repressor-like, C-terminal domain"/>
    <property type="match status" value="1"/>
</dbReference>
<dbReference type="InterPro" id="IPR001647">
    <property type="entry name" value="HTH_TetR"/>
</dbReference>
<evidence type="ECO:0000259" key="5">
    <source>
        <dbReference type="PROSITE" id="PS50977"/>
    </source>
</evidence>
<keyword evidence="1" id="KW-0805">Transcription regulation</keyword>
<evidence type="ECO:0000256" key="3">
    <source>
        <dbReference type="ARBA" id="ARBA00023163"/>
    </source>
</evidence>
<dbReference type="EMBL" id="JAUKPO010000043">
    <property type="protein sequence ID" value="MDO1451115.1"/>
    <property type="molecule type" value="Genomic_DNA"/>
</dbReference>
<dbReference type="RefSeq" id="WP_302041915.1">
    <property type="nucleotide sequence ID" value="NZ_JAUKPO010000043.1"/>
</dbReference>
<proteinExistence type="predicted"/>
<dbReference type="Pfam" id="PF00440">
    <property type="entry name" value="TetR_N"/>
    <property type="match status" value="1"/>
</dbReference>
<dbReference type="InterPro" id="IPR036271">
    <property type="entry name" value="Tet_transcr_reg_TetR-rel_C_sf"/>
</dbReference>